<dbReference type="EMBL" id="JBHMAG010000007">
    <property type="protein sequence ID" value="MFB9751843.1"/>
    <property type="molecule type" value="Genomic_DNA"/>
</dbReference>
<comment type="caution">
    <text evidence="2">The sequence shown here is derived from an EMBL/GenBank/DDBJ whole genome shotgun (WGS) entry which is preliminary data.</text>
</comment>
<evidence type="ECO:0008006" key="4">
    <source>
        <dbReference type="Google" id="ProtNLM"/>
    </source>
</evidence>
<feature type="region of interest" description="Disordered" evidence="1">
    <location>
        <begin position="272"/>
        <end position="296"/>
    </location>
</feature>
<evidence type="ECO:0000313" key="3">
    <source>
        <dbReference type="Proteomes" id="UP001589619"/>
    </source>
</evidence>
<dbReference type="RefSeq" id="WP_344912764.1">
    <property type="nucleotide sequence ID" value="NZ_BAAAYO010000010.1"/>
</dbReference>
<organism evidence="2 3">
    <name type="scientific">Paenibacillus hodogayensis</name>
    <dbReference type="NCBI Taxonomy" id="279208"/>
    <lineage>
        <taxon>Bacteria</taxon>
        <taxon>Bacillati</taxon>
        <taxon>Bacillota</taxon>
        <taxon>Bacilli</taxon>
        <taxon>Bacillales</taxon>
        <taxon>Paenibacillaceae</taxon>
        <taxon>Paenibacillus</taxon>
    </lineage>
</organism>
<name>A0ABV5VUB6_9BACL</name>
<dbReference type="Proteomes" id="UP001589619">
    <property type="component" value="Unassembled WGS sequence"/>
</dbReference>
<protein>
    <recommendedName>
        <fullName evidence="4">PepSY domain-containing protein</fullName>
    </recommendedName>
</protein>
<gene>
    <name evidence="2" type="ORF">ACFFNY_09695</name>
</gene>
<sequence>MKENRSERHGFKKTLLAAAAIIGTGTLLFQGFTQAATAAEFKKTNSIPTSYAAYTADSSQSPQNSLPEGYQKANYTLRGIDLEYYRNQTPTGKDMTKEEAAEIGAKALWDVFDLSLEGQVVEIGYQQPTESLPRSRWYADVLVNGERIYCFSVDSVTGELFNISRSRTLDVKVSVAFDAALDRNPQEYVELAKKLAEKHNVVHGAVKSVAYNGQGYSNNDPTLSVDISGENGEMALMSLSRYDKELLGIVYSTEYKPTIEFNEKMMKRMHEKVKEMEKSSPPASKNEAPYLKPLYF</sequence>
<accession>A0ABV5VUB6</accession>
<reference evidence="2 3" key="1">
    <citation type="submission" date="2024-09" db="EMBL/GenBank/DDBJ databases">
        <authorList>
            <person name="Sun Q."/>
            <person name="Mori K."/>
        </authorList>
    </citation>
    <scope>NUCLEOTIDE SEQUENCE [LARGE SCALE GENOMIC DNA]</scope>
    <source>
        <strain evidence="2 3">JCM 12520</strain>
    </source>
</reference>
<keyword evidence="3" id="KW-1185">Reference proteome</keyword>
<evidence type="ECO:0000313" key="2">
    <source>
        <dbReference type="EMBL" id="MFB9751843.1"/>
    </source>
</evidence>
<proteinExistence type="predicted"/>
<evidence type="ECO:0000256" key="1">
    <source>
        <dbReference type="SAM" id="MobiDB-lite"/>
    </source>
</evidence>